<feature type="transmembrane region" description="Helical" evidence="2">
    <location>
        <begin position="9"/>
        <end position="30"/>
    </location>
</feature>
<keyword evidence="2" id="KW-0812">Transmembrane</keyword>
<evidence type="ECO:0000256" key="1">
    <source>
        <dbReference type="SAM" id="MobiDB-lite"/>
    </source>
</evidence>
<evidence type="ECO:0000256" key="2">
    <source>
        <dbReference type="SAM" id="Phobius"/>
    </source>
</evidence>
<proteinExistence type="predicted"/>
<comment type="caution">
    <text evidence="3">The sequence shown here is derived from an EMBL/GenBank/DDBJ whole genome shotgun (WGS) entry which is preliminary data.</text>
</comment>
<dbReference type="RefSeq" id="WP_155799037.1">
    <property type="nucleotide sequence ID" value="NZ_JEMA01001109.1"/>
</dbReference>
<dbReference type="AlphaFoldDB" id="A0A150Q2L8"/>
<gene>
    <name evidence="3" type="ORF">BE15_05955</name>
</gene>
<reference evidence="3 4" key="1">
    <citation type="submission" date="2014-02" db="EMBL/GenBank/DDBJ databases">
        <title>The small core and large imbalanced accessory genome model reveals a collaborative survival strategy of Sorangium cellulosum strains in nature.</title>
        <authorList>
            <person name="Han K."/>
            <person name="Peng R."/>
            <person name="Blom J."/>
            <person name="Li Y.-Z."/>
        </authorList>
    </citation>
    <scope>NUCLEOTIDE SEQUENCE [LARGE SCALE GENOMIC DNA]</scope>
    <source>
        <strain evidence="3 4">So0008-312</strain>
    </source>
</reference>
<name>A0A150Q2L8_SORCE</name>
<organism evidence="3 4">
    <name type="scientific">Sorangium cellulosum</name>
    <name type="common">Polyangium cellulosum</name>
    <dbReference type="NCBI Taxonomy" id="56"/>
    <lineage>
        <taxon>Bacteria</taxon>
        <taxon>Pseudomonadati</taxon>
        <taxon>Myxococcota</taxon>
        <taxon>Polyangia</taxon>
        <taxon>Polyangiales</taxon>
        <taxon>Polyangiaceae</taxon>
        <taxon>Sorangium</taxon>
    </lineage>
</organism>
<feature type="compositionally biased region" description="Polar residues" evidence="1">
    <location>
        <begin position="91"/>
        <end position="100"/>
    </location>
</feature>
<dbReference type="EMBL" id="JEMA01001109">
    <property type="protein sequence ID" value="KYF62261.1"/>
    <property type="molecule type" value="Genomic_DNA"/>
</dbReference>
<feature type="region of interest" description="Disordered" evidence="1">
    <location>
        <begin position="80"/>
        <end position="100"/>
    </location>
</feature>
<sequence length="100" mass="11088">MRRSRRPRALIEFVLPIAGLITAIIMHFRLDQLGKNILRDFFVLVGAAETEVEVPPGDAQRIDIWHVPDPELLRAHPEIQPGLLRSMKPGNGTSSGTRGG</sequence>
<protein>
    <submittedName>
        <fullName evidence="3">Uncharacterized protein</fullName>
    </submittedName>
</protein>
<keyword evidence="2" id="KW-0472">Membrane</keyword>
<evidence type="ECO:0000313" key="3">
    <source>
        <dbReference type="EMBL" id="KYF62261.1"/>
    </source>
</evidence>
<accession>A0A150Q2L8</accession>
<dbReference type="Proteomes" id="UP000075260">
    <property type="component" value="Unassembled WGS sequence"/>
</dbReference>
<evidence type="ECO:0000313" key="4">
    <source>
        <dbReference type="Proteomes" id="UP000075260"/>
    </source>
</evidence>
<keyword evidence="2" id="KW-1133">Transmembrane helix</keyword>